<dbReference type="Pfam" id="PF20060">
    <property type="entry name" value="DUF6459"/>
    <property type="match status" value="1"/>
</dbReference>
<proteinExistence type="predicted"/>
<organism evidence="1 2">
    <name type="scientific">Rhizocola hellebori</name>
    <dbReference type="NCBI Taxonomy" id="1392758"/>
    <lineage>
        <taxon>Bacteria</taxon>
        <taxon>Bacillati</taxon>
        <taxon>Actinomycetota</taxon>
        <taxon>Actinomycetes</taxon>
        <taxon>Micromonosporales</taxon>
        <taxon>Micromonosporaceae</taxon>
        <taxon>Rhizocola</taxon>
    </lineage>
</organism>
<evidence type="ECO:0000313" key="1">
    <source>
        <dbReference type="EMBL" id="GIH07074.1"/>
    </source>
</evidence>
<gene>
    <name evidence="1" type="ORF">Rhe02_51410</name>
</gene>
<evidence type="ECO:0000313" key="2">
    <source>
        <dbReference type="Proteomes" id="UP000612899"/>
    </source>
</evidence>
<dbReference type="InterPro" id="IPR045596">
    <property type="entry name" value="DUF6459"/>
</dbReference>
<dbReference type="EMBL" id="BONY01000033">
    <property type="protein sequence ID" value="GIH07074.1"/>
    <property type="molecule type" value="Genomic_DNA"/>
</dbReference>
<dbReference type="RefSeq" id="WP_203910878.1">
    <property type="nucleotide sequence ID" value="NZ_BONY01000033.1"/>
</dbReference>
<reference evidence="1" key="1">
    <citation type="submission" date="2021-01" db="EMBL/GenBank/DDBJ databases">
        <title>Whole genome shotgun sequence of Rhizocola hellebori NBRC 109834.</title>
        <authorList>
            <person name="Komaki H."/>
            <person name="Tamura T."/>
        </authorList>
    </citation>
    <scope>NUCLEOTIDE SEQUENCE</scope>
    <source>
        <strain evidence="1">NBRC 109834</strain>
    </source>
</reference>
<comment type="caution">
    <text evidence="1">The sequence shown here is derived from an EMBL/GenBank/DDBJ whole genome shotgun (WGS) entry which is preliminary data.</text>
</comment>
<protein>
    <submittedName>
        <fullName evidence="1">Uncharacterized protein</fullName>
    </submittedName>
</protein>
<dbReference type="Proteomes" id="UP000612899">
    <property type="component" value="Unassembled WGS sequence"/>
</dbReference>
<name>A0A8J3VH57_9ACTN</name>
<dbReference type="AlphaFoldDB" id="A0A8J3VH57"/>
<sequence length="165" mass="18346">MSVVTKAPPGQIRLHRAPLLDPPFDDELLPTTYRPVPYEPRLSVPSAAVAGASPECHTAALRFLNVALELFNGFRSPAQMRPLIALEQGLAILDELARAARSAYDQRRRVPATKVRRSQVRTCEPRDGVAEVAAVLNDGHRSWAMAYRLERRPTGWRCSALKILL</sequence>
<keyword evidence="2" id="KW-1185">Reference proteome</keyword>
<accession>A0A8J3VH57</accession>